<protein>
    <submittedName>
        <fullName evidence="1">Uncharacterized protein</fullName>
    </submittedName>
</protein>
<dbReference type="AlphaFoldDB" id="G3IL90"/>
<reference evidence="2" key="1">
    <citation type="journal article" date="2011" name="Nat. Biotechnol.">
        <title>The genomic sequence of the Chinese hamster ovary (CHO)-K1 cell line.</title>
        <authorList>
            <person name="Xu X."/>
            <person name="Nagarajan H."/>
            <person name="Lewis N.E."/>
            <person name="Pan S."/>
            <person name="Cai Z."/>
            <person name="Liu X."/>
            <person name="Chen W."/>
            <person name="Xie M."/>
            <person name="Wang W."/>
            <person name="Hammond S."/>
            <person name="Andersen M.R."/>
            <person name="Neff N."/>
            <person name="Passarelli B."/>
            <person name="Koh W."/>
            <person name="Fan H.C."/>
            <person name="Wang J."/>
            <person name="Gui Y."/>
            <person name="Lee K.H."/>
            <person name="Betenbaugh M.J."/>
            <person name="Quake S.R."/>
            <person name="Famili I."/>
            <person name="Palsson B.O."/>
            <person name="Wang J."/>
        </authorList>
    </citation>
    <scope>NUCLEOTIDE SEQUENCE [LARGE SCALE GENOMIC DNA]</scope>
    <source>
        <strain evidence="2">CHO K1 cell line</strain>
    </source>
</reference>
<dbReference type="EMBL" id="JH003950">
    <property type="protein sequence ID" value="EGW13676.1"/>
    <property type="molecule type" value="Genomic_DNA"/>
</dbReference>
<gene>
    <name evidence="1" type="ORF">I79_024653</name>
</gene>
<organism evidence="1 2">
    <name type="scientific">Cricetulus griseus</name>
    <name type="common">Chinese hamster</name>
    <name type="synonym">Cricetulus barabensis griseus</name>
    <dbReference type="NCBI Taxonomy" id="10029"/>
    <lineage>
        <taxon>Eukaryota</taxon>
        <taxon>Metazoa</taxon>
        <taxon>Chordata</taxon>
        <taxon>Craniata</taxon>
        <taxon>Vertebrata</taxon>
        <taxon>Euteleostomi</taxon>
        <taxon>Mammalia</taxon>
        <taxon>Eutheria</taxon>
        <taxon>Euarchontoglires</taxon>
        <taxon>Glires</taxon>
        <taxon>Rodentia</taxon>
        <taxon>Myomorpha</taxon>
        <taxon>Muroidea</taxon>
        <taxon>Cricetidae</taxon>
        <taxon>Cricetinae</taxon>
        <taxon>Cricetulus</taxon>
    </lineage>
</organism>
<proteinExistence type="predicted"/>
<name>G3IL90_CRIGR</name>
<sequence length="78" mass="8388">MGARDSPWLYGLLTIGGTGPQLAGCFGHVLSQQLPIGDPRGHLSVQLLIQELFHSSTCRETAAKTTGLSNLSQKRQLQ</sequence>
<evidence type="ECO:0000313" key="2">
    <source>
        <dbReference type="Proteomes" id="UP000001075"/>
    </source>
</evidence>
<accession>G3IL90</accession>
<dbReference type="InParanoid" id="G3IL90"/>
<dbReference type="Proteomes" id="UP000001075">
    <property type="component" value="Unassembled WGS sequence"/>
</dbReference>
<evidence type="ECO:0000313" key="1">
    <source>
        <dbReference type="EMBL" id="EGW13676.1"/>
    </source>
</evidence>